<evidence type="ECO:0000313" key="5">
    <source>
        <dbReference type="Proteomes" id="UP000663829"/>
    </source>
</evidence>
<feature type="compositionally biased region" description="Polar residues" evidence="1">
    <location>
        <begin position="254"/>
        <end position="268"/>
    </location>
</feature>
<accession>A0A815KUJ0</accession>
<gene>
    <name evidence="2" type="ORF">GPM918_LOCUS32959</name>
    <name evidence="4" type="ORF">SRO942_LOCUS33629</name>
    <name evidence="3" type="ORF">TMI583_LOCUS32939</name>
</gene>
<dbReference type="EMBL" id="CAJNOQ010017181">
    <property type="protein sequence ID" value="CAF1394479.1"/>
    <property type="molecule type" value="Genomic_DNA"/>
</dbReference>
<evidence type="ECO:0000313" key="4">
    <source>
        <dbReference type="EMBL" id="CAF4288659.1"/>
    </source>
</evidence>
<name>A0A815KUJ0_9BILA</name>
<dbReference type="AlphaFoldDB" id="A0A815KUJ0"/>
<organism evidence="2 5">
    <name type="scientific">Didymodactylos carnosus</name>
    <dbReference type="NCBI Taxonomy" id="1234261"/>
    <lineage>
        <taxon>Eukaryota</taxon>
        <taxon>Metazoa</taxon>
        <taxon>Spiralia</taxon>
        <taxon>Gnathifera</taxon>
        <taxon>Rotifera</taxon>
        <taxon>Eurotatoria</taxon>
        <taxon>Bdelloidea</taxon>
        <taxon>Philodinida</taxon>
        <taxon>Philodinidae</taxon>
        <taxon>Didymodactylos</taxon>
    </lineage>
</organism>
<evidence type="ECO:0000313" key="3">
    <source>
        <dbReference type="EMBL" id="CAF4189001.1"/>
    </source>
</evidence>
<protein>
    <submittedName>
        <fullName evidence="2">Uncharacterized protein</fullName>
    </submittedName>
</protein>
<dbReference type="Proteomes" id="UP000681722">
    <property type="component" value="Unassembled WGS sequence"/>
</dbReference>
<evidence type="ECO:0000313" key="2">
    <source>
        <dbReference type="EMBL" id="CAF1394479.1"/>
    </source>
</evidence>
<evidence type="ECO:0000256" key="1">
    <source>
        <dbReference type="SAM" id="MobiDB-lite"/>
    </source>
</evidence>
<dbReference type="Proteomes" id="UP000682733">
    <property type="component" value="Unassembled WGS sequence"/>
</dbReference>
<dbReference type="EMBL" id="CAJOBA010046410">
    <property type="protein sequence ID" value="CAF4189001.1"/>
    <property type="molecule type" value="Genomic_DNA"/>
</dbReference>
<dbReference type="EMBL" id="CAJOBC010082590">
    <property type="protein sequence ID" value="CAF4288659.1"/>
    <property type="molecule type" value="Genomic_DNA"/>
</dbReference>
<feature type="region of interest" description="Disordered" evidence="1">
    <location>
        <begin position="249"/>
        <end position="268"/>
    </location>
</feature>
<keyword evidence="5" id="KW-1185">Reference proteome</keyword>
<reference evidence="2" key="1">
    <citation type="submission" date="2021-02" db="EMBL/GenBank/DDBJ databases">
        <authorList>
            <person name="Nowell W R."/>
        </authorList>
    </citation>
    <scope>NUCLEOTIDE SEQUENCE</scope>
</reference>
<sequence>MKIERHNKIKCYKSKCYKIKCFKSGFEPIKDDGDDHIIENTRQQKQSNNISEKDLVYDITTLRNRIKLLRGLYDRKYRAELDILAKQEKEENKYIMSSANETKSKPLSSSKKTDRLKELYHVKERLDELEQIINYYHSEANEMIDDDGDYDDDSDNEVEKEEMFYEGQSIPSSEALKLNMELLKAKTALTELQQLVKTIQPDESLSYRSTPVKQPITNNDDFELCNDQSSYISPKDQTKTSLLSYVLSPKPEQTRSSVTSYTDTKMAA</sequence>
<proteinExistence type="predicted"/>
<comment type="caution">
    <text evidence="2">The sequence shown here is derived from an EMBL/GenBank/DDBJ whole genome shotgun (WGS) entry which is preliminary data.</text>
</comment>
<dbReference type="Proteomes" id="UP000663829">
    <property type="component" value="Unassembled WGS sequence"/>
</dbReference>